<accession>A0ABT0LCK6</accession>
<dbReference type="InterPro" id="IPR052032">
    <property type="entry name" value="ATP-dep_AA_Ligase"/>
</dbReference>
<comment type="caution">
    <text evidence="6">The sequence shown here is derived from an EMBL/GenBank/DDBJ whole genome shotgun (WGS) entry which is preliminary data.</text>
</comment>
<evidence type="ECO:0000256" key="3">
    <source>
        <dbReference type="ARBA" id="ARBA00022840"/>
    </source>
</evidence>
<keyword evidence="7" id="KW-1185">Reference proteome</keyword>
<feature type="domain" description="ATP-grasp" evidence="5">
    <location>
        <begin position="118"/>
        <end position="301"/>
    </location>
</feature>
<dbReference type="Proteomes" id="UP001203423">
    <property type="component" value="Unassembled WGS sequence"/>
</dbReference>
<keyword evidence="2 4" id="KW-0547">Nucleotide-binding</keyword>
<evidence type="ECO:0000256" key="4">
    <source>
        <dbReference type="PROSITE-ProRule" id="PRU00409"/>
    </source>
</evidence>
<dbReference type="SUPFAM" id="SSF56059">
    <property type="entry name" value="Glutathione synthetase ATP-binding domain-like"/>
    <property type="match status" value="1"/>
</dbReference>
<reference evidence="6 7" key="1">
    <citation type="submission" date="2022-01" db="EMBL/GenBank/DDBJ databases">
        <title>Whole genome-based taxonomy of the Shewanellaceae.</title>
        <authorList>
            <person name="Martin-Rodriguez A.J."/>
        </authorList>
    </citation>
    <scope>NUCLEOTIDE SEQUENCE [LARGE SCALE GENOMIC DNA]</scope>
    <source>
        <strain evidence="6 7">DSM 17177</strain>
    </source>
</reference>
<sequence>MKPLLVLITHVENKAVTQGFVPAAISLGYDVCLLTDHGLDHKQFFSTVELGPEYLFECDVFNPLAIIDSLKNRQLHPQVVFSNSDHLQACTAVVADYFSCPAKNWQACYQAKNKAEMRSKLSQLSLPNVWTHHWNMDQNLPSELVFPVIAKPREGVASMDVTLCENKADLMAYASSFGRNDAPILLEAYLEGPLFTLETLGDGKAIQMIGGFDVALSPLPHFIEKEAIWNGPVGLTHREAALAQIVAFGINFGVCHSEFILTEKGPILVEINYRSIGDGREFLLNELLPFDWFEAILSLHAGQNLPPLETQTQQALIRYFPTTASGVIESGPETFSLESDLSVVHFKTLKQTGERIHLSHSNKDYLGMLTAIGRSQSQLQTLANDIENNLNWKVS</sequence>
<dbReference type="PANTHER" id="PTHR43585">
    <property type="entry name" value="FUMIPYRROLE BIOSYNTHESIS PROTEIN C"/>
    <property type="match status" value="1"/>
</dbReference>
<evidence type="ECO:0000313" key="7">
    <source>
        <dbReference type="Proteomes" id="UP001203423"/>
    </source>
</evidence>
<dbReference type="RefSeq" id="WP_248940737.1">
    <property type="nucleotide sequence ID" value="NZ_JAKIKS010000048.1"/>
</dbReference>
<organism evidence="6 7">
    <name type="scientific">Shewanella surugensis</name>
    <dbReference type="NCBI Taxonomy" id="212020"/>
    <lineage>
        <taxon>Bacteria</taxon>
        <taxon>Pseudomonadati</taxon>
        <taxon>Pseudomonadota</taxon>
        <taxon>Gammaproteobacteria</taxon>
        <taxon>Alteromonadales</taxon>
        <taxon>Shewanellaceae</taxon>
        <taxon>Shewanella</taxon>
    </lineage>
</organism>
<proteinExistence type="predicted"/>
<protein>
    <recommendedName>
        <fullName evidence="5">ATP-grasp domain-containing protein</fullName>
    </recommendedName>
</protein>
<dbReference type="InterPro" id="IPR011761">
    <property type="entry name" value="ATP-grasp"/>
</dbReference>
<dbReference type="PROSITE" id="PS50975">
    <property type="entry name" value="ATP_GRASP"/>
    <property type="match status" value="1"/>
</dbReference>
<evidence type="ECO:0000259" key="5">
    <source>
        <dbReference type="PROSITE" id="PS50975"/>
    </source>
</evidence>
<evidence type="ECO:0000313" key="6">
    <source>
        <dbReference type="EMBL" id="MCL1125422.1"/>
    </source>
</evidence>
<gene>
    <name evidence="6" type="ORF">L2764_13270</name>
</gene>
<dbReference type="EMBL" id="JAKIKS010000048">
    <property type="protein sequence ID" value="MCL1125422.1"/>
    <property type="molecule type" value="Genomic_DNA"/>
</dbReference>
<name>A0ABT0LCK6_9GAMM</name>
<keyword evidence="3 4" id="KW-0067">ATP-binding</keyword>
<dbReference type="PANTHER" id="PTHR43585:SF2">
    <property type="entry name" value="ATP-GRASP ENZYME FSQD"/>
    <property type="match status" value="1"/>
</dbReference>
<evidence type="ECO:0000256" key="1">
    <source>
        <dbReference type="ARBA" id="ARBA00022598"/>
    </source>
</evidence>
<evidence type="ECO:0000256" key="2">
    <source>
        <dbReference type="ARBA" id="ARBA00022741"/>
    </source>
</evidence>
<dbReference type="Gene3D" id="3.30.470.20">
    <property type="entry name" value="ATP-grasp fold, B domain"/>
    <property type="match status" value="1"/>
</dbReference>
<keyword evidence="1" id="KW-0436">Ligase</keyword>